<dbReference type="GO" id="GO:0003677">
    <property type="term" value="F:DNA binding"/>
    <property type="evidence" value="ECO:0007669"/>
    <property type="project" value="UniProtKB-KW"/>
</dbReference>
<evidence type="ECO:0000313" key="3">
    <source>
        <dbReference type="EMBL" id="SUB60988.1"/>
    </source>
</evidence>
<evidence type="ECO:0000256" key="1">
    <source>
        <dbReference type="ARBA" id="ARBA00023125"/>
    </source>
</evidence>
<evidence type="ECO:0000259" key="2">
    <source>
        <dbReference type="PROSITE" id="PS50943"/>
    </source>
</evidence>
<dbReference type="EMBL" id="UGTB01000004">
    <property type="protein sequence ID" value="SUB60988.1"/>
    <property type="molecule type" value="Genomic_DNA"/>
</dbReference>
<dbReference type="PANTHER" id="PTHR46558:SF4">
    <property type="entry name" value="DNA-BIDING PHAGE PROTEIN"/>
    <property type="match status" value="1"/>
</dbReference>
<reference evidence="3 4" key="1">
    <citation type="submission" date="2018-06" db="EMBL/GenBank/DDBJ databases">
        <authorList>
            <consortium name="Pathogen Informatics"/>
            <person name="Doyle S."/>
        </authorList>
    </citation>
    <scope>NUCLEOTIDE SEQUENCE [LARGE SCALE GENOMIC DNA]</scope>
    <source>
        <strain evidence="3 4">NCTC11460</strain>
    </source>
</reference>
<dbReference type="SMART" id="SM00530">
    <property type="entry name" value="HTH_XRE"/>
    <property type="match status" value="1"/>
</dbReference>
<evidence type="ECO:0000313" key="4">
    <source>
        <dbReference type="Proteomes" id="UP000255101"/>
    </source>
</evidence>
<dbReference type="InterPro" id="IPR010982">
    <property type="entry name" value="Lambda_DNA-bd_dom_sf"/>
</dbReference>
<protein>
    <submittedName>
        <fullName evidence="3">Helix-turn-helix domain</fullName>
    </submittedName>
</protein>
<sequence>MNRSLRIKGARTELGYTQDRMAELLGMSKPAYCNKENGKNEFTESEMIKMCKLLNKSLDYFFLEN</sequence>
<dbReference type="Proteomes" id="UP000255101">
    <property type="component" value="Unassembled WGS sequence"/>
</dbReference>
<name>A0A379CFL5_9FIRM</name>
<dbReference type="RefSeq" id="WP_019595312.1">
    <property type="nucleotide sequence ID" value="NZ_FOVA01000002.1"/>
</dbReference>
<dbReference type="CDD" id="cd00093">
    <property type="entry name" value="HTH_XRE"/>
    <property type="match status" value="1"/>
</dbReference>
<dbReference type="AlphaFoldDB" id="A0A379CFL5"/>
<dbReference type="Gene3D" id="1.10.260.40">
    <property type="entry name" value="lambda repressor-like DNA-binding domains"/>
    <property type="match status" value="1"/>
</dbReference>
<keyword evidence="1" id="KW-0238">DNA-binding</keyword>
<dbReference type="PANTHER" id="PTHR46558">
    <property type="entry name" value="TRACRIPTIONAL REGULATORY PROTEIN-RELATED-RELATED"/>
    <property type="match status" value="1"/>
</dbReference>
<dbReference type="PROSITE" id="PS50943">
    <property type="entry name" value="HTH_CROC1"/>
    <property type="match status" value="1"/>
</dbReference>
<feature type="domain" description="HTH cro/C1-type" evidence="2">
    <location>
        <begin position="7"/>
        <end position="61"/>
    </location>
</feature>
<dbReference type="InterPro" id="IPR001387">
    <property type="entry name" value="Cro/C1-type_HTH"/>
</dbReference>
<organism evidence="3 4">
    <name type="scientific">Peptostreptococcus anaerobius</name>
    <dbReference type="NCBI Taxonomy" id="1261"/>
    <lineage>
        <taxon>Bacteria</taxon>
        <taxon>Bacillati</taxon>
        <taxon>Bacillota</taxon>
        <taxon>Clostridia</taxon>
        <taxon>Peptostreptococcales</taxon>
        <taxon>Peptostreptococcaceae</taxon>
        <taxon>Peptostreptococcus</taxon>
    </lineage>
</organism>
<proteinExistence type="predicted"/>
<gene>
    <name evidence="3" type="ORF">NCTC11460_00905</name>
</gene>
<dbReference type="SUPFAM" id="SSF47413">
    <property type="entry name" value="lambda repressor-like DNA-binding domains"/>
    <property type="match status" value="1"/>
</dbReference>
<accession>A0A379CFL5</accession>
<dbReference type="Pfam" id="PF01381">
    <property type="entry name" value="HTH_3"/>
    <property type="match status" value="1"/>
</dbReference>